<keyword evidence="8 11" id="KW-0238">DNA-binding</keyword>
<keyword evidence="15" id="KW-1185">Reference proteome</keyword>
<feature type="domain" description="4Fe-4S Wbl-type" evidence="12">
    <location>
        <begin position="85"/>
        <end position="142"/>
    </location>
</feature>
<evidence type="ECO:0000256" key="3">
    <source>
        <dbReference type="ARBA" id="ARBA00022485"/>
    </source>
</evidence>
<dbReference type="Proteomes" id="UP001157091">
    <property type="component" value="Unassembled WGS sequence"/>
</dbReference>
<dbReference type="InterPro" id="IPR003482">
    <property type="entry name" value="Whib"/>
</dbReference>
<keyword evidence="4 11" id="KW-0479">Metal-binding</keyword>
<reference evidence="15" key="2">
    <citation type="journal article" date="2019" name="Int. J. Syst. Evol. Microbiol.">
        <title>The Global Catalogue of Microorganisms (GCM) 10K type strain sequencing project: providing services to taxonomists for standard genome sequencing and annotation.</title>
        <authorList>
            <consortium name="The Broad Institute Genomics Platform"/>
            <consortium name="The Broad Institute Genome Sequencing Center for Infectious Disease"/>
            <person name="Wu L."/>
            <person name="Ma J."/>
        </authorList>
    </citation>
    <scope>NUCLEOTIDE SEQUENCE [LARGE SCALE GENOMIC DNA]</scope>
    <source>
        <strain evidence="15">NBRC 106348</strain>
    </source>
</reference>
<dbReference type="RefSeq" id="WP_284291137.1">
    <property type="nucleotide sequence ID" value="NZ_BSUK01000001.1"/>
</dbReference>
<dbReference type="EMBL" id="BSUK01000001">
    <property type="protein sequence ID" value="GMA26660.1"/>
    <property type="molecule type" value="Genomic_DNA"/>
</dbReference>
<keyword evidence="5 11" id="KW-0408">Iron</keyword>
<feature type="binding site" evidence="11">
    <location>
        <position position="118"/>
    </location>
    <ligand>
        <name>[4Fe-4S] cluster</name>
        <dbReference type="ChEBI" id="CHEBI:49883"/>
    </ligand>
</feature>
<dbReference type="Pfam" id="PF02467">
    <property type="entry name" value="Whib"/>
    <property type="match status" value="1"/>
</dbReference>
<reference evidence="14" key="3">
    <citation type="submission" date="2023-02" db="EMBL/GenBank/DDBJ databases">
        <authorList>
            <person name="Sun Q."/>
            <person name="Mori K."/>
        </authorList>
    </citation>
    <scope>NUCLEOTIDE SEQUENCE</scope>
    <source>
        <strain evidence="14">NBRC 106348</strain>
    </source>
</reference>
<evidence type="ECO:0000256" key="1">
    <source>
        <dbReference type="ARBA" id="ARBA00004496"/>
    </source>
</evidence>
<evidence type="ECO:0000256" key="4">
    <source>
        <dbReference type="ARBA" id="ARBA00022723"/>
    </source>
</evidence>
<sequence>MTAVAAPTTCAECGVPLRVRGLPRDEWPAGSKQLAGHGKCGACYSRELAGGGVIPVMPKTIATKVVEPHVAARRALAGDWVESAVCRSLDPDLWFSEAPSDVARAAAFCAVCPVKALCAERAEAAREQYGVWGGVKRNAKPERVHVVAVAA</sequence>
<evidence type="ECO:0000313" key="15">
    <source>
        <dbReference type="Proteomes" id="UP001157091"/>
    </source>
</evidence>
<comment type="cofactor">
    <cofactor evidence="11">
        <name>[4Fe-4S] cluster</name>
        <dbReference type="ChEBI" id="CHEBI:49883"/>
    </cofactor>
    <text evidence="11">Binds 1 [4Fe-4S] cluster per subunit. Following nitrosylation of the [4Fe-4S] cluster binds 1 [4Fe-8(NO)] cluster per subunit.</text>
</comment>
<keyword evidence="3 11" id="KW-0004">4Fe-4S</keyword>
<dbReference type="InterPro" id="IPR034768">
    <property type="entry name" value="4FE4S_WBL"/>
</dbReference>
<evidence type="ECO:0000256" key="5">
    <source>
        <dbReference type="ARBA" id="ARBA00023004"/>
    </source>
</evidence>
<comment type="caution">
    <text evidence="14">The sequence shown here is derived from an EMBL/GenBank/DDBJ whole genome shotgun (WGS) entry which is preliminary data.</text>
</comment>
<evidence type="ECO:0000313" key="13">
    <source>
        <dbReference type="EMBL" id="GMA22255.1"/>
    </source>
</evidence>
<evidence type="ECO:0000256" key="7">
    <source>
        <dbReference type="ARBA" id="ARBA00023015"/>
    </source>
</evidence>
<evidence type="ECO:0000256" key="10">
    <source>
        <dbReference type="ARBA" id="ARBA00023163"/>
    </source>
</evidence>
<comment type="PTM">
    <text evidence="11">The Fe-S cluster can be nitrosylated by nitric oxide (NO).</text>
</comment>
<comment type="function">
    <text evidence="11">Acts as a transcriptional regulator. Probably redox-responsive. The apo- but not holo-form probably binds DNA.</text>
</comment>
<organism evidence="14 15">
    <name type="scientific">Luteimicrobium album</name>
    <dbReference type="NCBI Taxonomy" id="1054550"/>
    <lineage>
        <taxon>Bacteria</taxon>
        <taxon>Bacillati</taxon>
        <taxon>Actinomycetota</taxon>
        <taxon>Actinomycetes</taxon>
        <taxon>Micrococcales</taxon>
        <taxon>Luteimicrobium</taxon>
    </lineage>
</organism>
<evidence type="ECO:0000313" key="14">
    <source>
        <dbReference type="EMBL" id="GMA26660.1"/>
    </source>
</evidence>
<keyword evidence="6 11" id="KW-0411">Iron-sulfur</keyword>
<comment type="subcellular location">
    <subcellularLocation>
        <location evidence="1 11">Cytoplasm</location>
    </subcellularLocation>
</comment>
<feature type="binding site" evidence="11">
    <location>
        <position position="109"/>
    </location>
    <ligand>
        <name>[4Fe-4S] cluster</name>
        <dbReference type="ChEBI" id="CHEBI:49883"/>
    </ligand>
</feature>
<dbReference type="HAMAP" id="MF_01479">
    <property type="entry name" value="WhiB"/>
    <property type="match status" value="1"/>
</dbReference>
<name>A0ABQ6I7Y9_9MICO</name>
<accession>A0ABQ6I7Y9</accession>
<comment type="PTM">
    <text evidence="11">Upon Fe-S cluster removal intramolecular disulfide bonds are formed.</text>
</comment>
<feature type="binding site" evidence="11">
    <location>
        <position position="112"/>
    </location>
    <ligand>
        <name>[4Fe-4S] cluster</name>
        <dbReference type="ChEBI" id="CHEBI:49883"/>
    </ligand>
</feature>
<keyword evidence="11" id="KW-0963">Cytoplasm</keyword>
<evidence type="ECO:0000256" key="6">
    <source>
        <dbReference type="ARBA" id="ARBA00023014"/>
    </source>
</evidence>
<reference evidence="14" key="1">
    <citation type="journal article" date="2014" name="Int. J. Syst. Evol. Microbiol.">
        <title>Complete genome of a new Firmicutes species belonging to the dominant human colonic microbiota ('Ruminococcus bicirculans') reveals two chromosomes and a selective capacity to utilize plant glucans.</title>
        <authorList>
            <consortium name="NISC Comparative Sequencing Program"/>
            <person name="Wegmann U."/>
            <person name="Louis P."/>
            <person name="Goesmann A."/>
            <person name="Henrissat B."/>
            <person name="Duncan S.H."/>
            <person name="Flint H.J."/>
        </authorList>
    </citation>
    <scope>NUCLEOTIDE SEQUENCE</scope>
    <source>
        <strain evidence="14">NBRC 106348</strain>
    </source>
</reference>
<evidence type="ECO:0000256" key="11">
    <source>
        <dbReference type="HAMAP-Rule" id="MF_01479"/>
    </source>
</evidence>
<proteinExistence type="inferred from homology"/>
<feature type="binding site" evidence="11">
    <location>
        <position position="86"/>
    </location>
    <ligand>
        <name>[4Fe-4S] cluster</name>
        <dbReference type="ChEBI" id="CHEBI:49883"/>
    </ligand>
</feature>
<gene>
    <name evidence="11" type="primary">whiB</name>
    <name evidence="13" type="ORF">GCM10025864_00140</name>
    <name evidence="14" type="ORF">GCM10025864_44190</name>
</gene>
<keyword evidence="7 11" id="KW-0805">Transcription regulation</keyword>
<keyword evidence="10 11" id="KW-0804">Transcription</keyword>
<dbReference type="EMBL" id="BSUK01000001">
    <property type="protein sequence ID" value="GMA22255.1"/>
    <property type="molecule type" value="Genomic_DNA"/>
</dbReference>
<protein>
    <recommendedName>
        <fullName evidence="11">Transcriptional regulator WhiB</fullName>
    </recommendedName>
</protein>
<evidence type="ECO:0000256" key="8">
    <source>
        <dbReference type="ARBA" id="ARBA00023125"/>
    </source>
</evidence>
<comment type="similarity">
    <text evidence="2 11">Belongs to the WhiB family.</text>
</comment>
<keyword evidence="9 11" id="KW-1015">Disulfide bond</keyword>
<dbReference type="PANTHER" id="PTHR38839">
    <property type="entry name" value="TRANSCRIPTIONAL REGULATOR WHID-RELATED"/>
    <property type="match status" value="1"/>
</dbReference>
<evidence type="ECO:0000256" key="9">
    <source>
        <dbReference type="ARBA" id="ARBA00023157"/>
    </source>
</evidence>
<dbReference type="PROSITE" id="PS51674">
    <property type="entry name" value="4FE4S_WBL"/>
    <property type="match status" value="1"/>
</dbReference>
<evidence type="ECO:0000256" key="2">
    <source>
        <dbReference type="ARBA" id="ARBA00006597"/>
    </source>
</evidence>
<evidence type="ECO:0000259" key="12">
    <source>
        <dbReference type="PROSITE" id="PS51674"/>
    </source>
</evidence>